<feature type="region of interest" description="Disordered" evidence="1">
    <location>
        <begin position="157"/>
        <end position="180"/>
    </location>
</feature>
<dbReference type="EMBL" id="CP138580">
    <property type="protein sequence ID" value="WPG97681.1"/>
    <property type="molecule type" value="Genomic_DNA"/>
</dbReference>
<feature type="compositionally biased region" description="Polar residues" evidence="1">
    <location>
        <begin position="168"/>
        <end position="180"/>
    </location>
</feature>
<feature type="compositionally biased region" description="Polar residues" evidence="1">
    <location>
        <begin position="1"/>
        <end position="18"/>
    </location>
</feature>
<keyword evidence="3" id="KW-1185">Reference proteome</keyword>
<reference evidence="2 3" key="1">
    <citation type="submission" date="2023-11" db="EMBL/GenBank/DDBJ databases">
        <title>An acidophilic fungus is an integral part of prey digestion in a carnivorous sundew plant.</title>
        <authorList>
            <person name="Tsai I.J."/>
        </authorList>
    </citation>
    <scope>NUCLEOTIDE SEQUENCE [LARGE SCALE GENOMIC DNA]</scope>
    <source>
        <strain evidence="2">169a</strain>
    </source>
</reference>
<name>A0AAQ3LY41_9PEZI</name>
<feature type="region of interest" description="Disordered" evidence="1">
    <location>
        <begin position="1"/>
        <end position="70"/>
    </location>
</feature>
<dbReference type="AlphaFoldDB" id="A0AAQ3LY41"/>
<proteinExistence type="predicted"/>
<organism evidence="2 3">
    <name type="scientific">Acrodontium crateriforme</name>
    <dbReference type="NCBI Taxonomy" id="150365"/>
    <lineage>
        <taxon>Eukaryota</taxon>
        <taxon>Fungi</taxon>
        <taxon>Dikarya</taxon>
        <taxon>Ascomycota</taxon>
        <taxon>Pezizomycotina</taxon>
        <taxon>Dothideomycetes</taxon>
        <taxon>Dothideomycetidae</taxon>
        <taxon>Mycosphaerellales</taxon>
        <taxon>Teratosphaeriaceae</taxon>
        <taxon>Acrodontium</taxon>
    </lineage>
</organism>
<accession>A0AAQ3LY41</accession>
<sequence length="267" mass="28247">MSGSATVSSTSRRQSLNPEEQGVKEDTPRVPGEAAGDVGAPPVADYDGGEDAVPQGAWQPGANAFPAAATGPVDEDIFSSGTLQPYQTMANDDGNSAYREVAPDELLPPTDFNPSGFFMLIEDTETGEFHHPTMHYIFSDDDPELFTSAALEAIERSEEAGAHGAAAKTSQSTHASSLSPNWQMVKTTIRSAPSMNEADAGLMLQISGLEATRAVPVNTKRMVSSNLDDLVKTFGDRLCGLDELLGRDESNDNDGSHDPAGDKNVDT</sequence>
<protein>
    <submittedName>
        <fullName evidence="2">Uncharacterized protein</fullName>
    </submittedName>
</protein>
<evidence type="ECO:0000313" key="3">
    <source>
        <dbReference type="Proteomes" id="UP001303373"/>
    </source>
</evidence>
<evidence type="ECO:0000256" key="1">
    <source>
        <dbReference type="SAM" id="MobiDB-lite"/>
    </source>
</evidence>
<feature type="region of interest" description="Disordered" evidence="1">
    <location>
        <begin position="244"/>
        <end position="267"/>
    </location>
</feature>
<gene>
    <name evidence="2" type="ORF">R9X50_00046100</name>
</gene>
<dbReference type="Proteomes" id="UP001303373">
    <property type="component" value="Chromosome 1"/>
</dbReference>
<evidence type="ECO:0000313" key="2">
    <source>
        <dbReference type="EMBL" id="WPG97681.1"/>
    </source>
</evidence>